<gene>
    <name evidence="1" type="ORF">OSO01_03800</name>
</gene>
<dbReference type="OrthoDB" id="2721286at2"/>
<name>A0A511ZE05_9BACI</name>
<evidence type="ECO:0000313" key="2">
    <source>
        <dbReference type="Proteomes" id="UP000321558"/>
    </source>
</evidence>
<dbReference type="Pfam" id="PF08863">
    <property type="entry name" value="YolD"/>
    <property type="match status" value="1"/>
</dbReference>
<keyword evidence="2" id="KW-1185">Reference proteome</keyword>
<accession>A0A511ZE05</accession>
<dbReference type="AlphaFoldDB" id="A0A511ZE05"/>
<comment type="caution">
    <text evidence="1">The sequence shown here is derived from an EMBL/GenBank/DDBJ whole genome shotgun (WGS) entry which is preliminary data.</text>
</comment>
<protein>
    <recommendedName>
        <fullName evidence="3">YolD-like protein</fullName>
    </recommendedName>
</protein>
<sequence length="75" mass="9098">MSLYVQQEIGFQLMMAHKDNLLIKIEYHKDNNFYMEQGYIDSINYEDRYIKIVNKFGRVDFTKINLENIVKVFLL</sequence>
<reference evidence="1 2" key="1">
    <citation type="submission" date="2019-07" db="EMBL/GenBank/DDBJ databases">
        <title>Whole genome shotgun sequence of Oceanobacillus sojae NBRC 105379.</title>
        <authorList>
            <person name="Hosoyama A."/>
            <person name="Uohara A."/>
            <person name="Ohji S."/>
            <person name="Ichikawa N."/>
        </authorList>
    </citation>
    <scope>NUCLEOTIDE SEQUENCE [LARGE SCALE GENOMIC DNA]</scope>
    <source>
        <strain evidence="1 2">NBRC 105379</strain>
    </source>
</reference>
<organism evidence="1 2">
    <name type="scientific">Oceanobacillus sojae</name>
    <dbReference type="NCBI Taxonomy" id="582851"/>
    <lineage>
        <taxon>Bacteria</taxon>
        <taxon>Bacillati</taxon>
        <taxon>Bacillota</taxon>
        <taxon>Bacilli</taxon>
        <taxon>Bacillales</taxon>
        <taxon>Bacillaceae</taxon>
        <taxon>Oceanobacillus</taxon>
    </lineage>
</organism>
<evidence type="ECO:0008006" key="3">
    <source>
        <dbReference type="Google" id="ProtNLM"/>
    </source>
</evidence>
<dbReference type="Proteomes" id="UP000321558">
    <property type="component" value="Unassembled WGS sequence"/>
</dbReference>
<dbReference type="InterPro" id="IPR014962">
    <property type="entry name" value="YolD"/>
</dbReference>
<dbReference type="EMBL" id="BJYM01000002">
    <property type="protein sequence ID" value="GEN85641.1"/>
    <property type="molecule type" value="Genomic_DNA"/>
</dbReference>
<proteinExistence type="predicted"/>
<evidence type="ECO:0000313" key="1">
    <source>
        <dbReference type="EMBL" id="GEN85641.1"/>
    </source>
</evidence>
<dbReference type="RefSeq" id="WP_147208082.1">
    <property type="nucleotide sequence ID" value="NZ_BJYM01000002.1"/>
</dbReference>